<organism evidence="1 2">
    <name type="scientific">Dreissena polymorpha</name>
    <name type="common">Zebra mussel</name>
    <name type="synonym">Mytilus polymorpha</name>
    <dbReference type="NCBI Taxonomy" id="45954"/>
    <lineage>
        <taxon>Eukaryota</taxon>
        <taxon>Metazoa</taxon>
        <taxon>Spiralia</taxon>
        <taxon>Lophotrochozoa</taxon>
        <taxon>Mollusca</taxon>
        <taxon>Bivalvia</taxon>
        <taxon>Autobranchia</taxon>
        <taxon>Heteroconchia</taxon>
        <taxon>Euheterodonta</taxon>
        <taxon>Imparidentia</taxon>
        <taxon>Neoheterodontei</taxon>
        <taxon>Myida</taxon>
        <taxon>Dreissenoidea</taxon>
        <taxon>Dreissenidae</taxon>
        <taxon>Dreissena</taxon>
    </lineage>
</organism>
<reference evidence="1" key="2">
    <citation type="submission" date="2020-11" db="EMBL/GenBank/DDBJ databases">
        <authorList>
            <person name="McCartney M.A."/>
            <person name="Auch B."/>
            <person name="Kono T."/>
            <person name="Mallez S."/>
            <person name="Becker A."/>
            <person name="Gohl D.M."/>
            <person name="Silverstein K.A.T."/>
            <person name="Koren S."/>
            <person name="Bechman K.B."/>
            <person name="Herman A."/>
            <person name="Abrahante J.E."/>
            <person name="Garbe J."/>
        </authorList>
    </citation>
    <scope>NUCLEOTIDE SEQUENCE</scope>
    <source>
        <strain evidence="1">Duluth1</strain>
        <tissue evidence="1">Whole animal</tissue>
    </source>
</reference>
<accession>A0A9D4RXB6</accession>
<evidence type="ECO:0000313" key="1">
    <source>
        <dbReference type="EMBL" id="KAH3882328.1"/>
    </source>
</evidence>
<name>A0A9D4RXB6_DREPO</name>
<reference evidence="1" key="1">
    <citation type="journal article" date="2019" name="bioRxiv">
        <title>The Genome of the Zebra Mussel, Dreissena polymorpha: A Resource for Invasive Species Research.</title>
        <authorList>
            <person name="McCartney M.A."/>
            <person name="Auch B."/>
            <person name="Kono T."/>
            <person name="Mallez S."/>
            <person name="Zhang Y."/>
            <person name="Obille A."/>
            <person name="Becker A."/>
            <person name="Abrahante J.E."/>
            <person name="Garbe J."/>
            <person name="Badalamenti J.P."/>
            <person name="Herman A."/>
            <person name="Mangelson H."/>
            <person name="Liachko I."/>
            <person name="Sullivan S."/>
            <person name="Sone E.D."/>
            <person name="Koren S."/>
            <person name="Silverstein K.A.T."/>
            <person name="Beckman K.B."/>
            <person name="Gohl D.M."/>
        </authorList>
    </citation>
    <scope>NUCLEOTIDE SEQUENCE</scope>
    <source>
        <strain evidence="1">Duluth1</strain>
        <tissue evidence="1">Whole animal</tissue>
    </source>
</reference>
<proteinExistence type="predicted"/>
<evidence type="ECO:0000313" key="2">
    <source>
        <dbReference type="Proteomes" id="UP000828390"/>
    </source>
</evidence>
<dbReference type="AlphaFoldDB" id="A0A9D4RXB6"/>
<dbReference type="Proteomes" id="UP000828390">
    <property type="component" value="Unassembled WGS sequence"/>
</dbReference>
<dbReference type="EMBL" id="JAIWYP010000001">
    <property type="protein sequence ID" value="KAH3882328.1"/>
    <property type="molecule type" value="Genomic_DNA"/>
</dbReference>
<gene>
    <name evidence="1" type="ORF">DPMN_006263</name>
</gene>
<comment type="caution">
    <text evidence="1">The sequence shown here is derived from an EMBL/GenBank/DDBJ whole genome shotgun (WGS) entry which is preliminary data.</text>
</comment>
<keyword evidence="2" id="KW-1185">Reference proteome</keyword>
<sequence length="71" mass="7472">MHGAIKEDLGFGAIVLNVATSTSDEPIRSTCLLCYVSNTMEKAFLCREALASLGIIAKDFPKATVVTPPGS</sequence>
<protein>
    <submittedName>
        <fullName evidence="1">Uncharacterized protein</fullName>
    </submittedName>
</protein>